<dbReference type="AlphaFoldDB" id="A0A1X6MNX5"/>
<dbReference type="EMBL" id="KZ110606">
    <property type="protein sequence ID" value="OSX58107.1"/>
    <property type="molecule type" value="Genomic_DNA"/>
</dbReference>
<dbReference type="GO" id="GO:0016491">
    <property type="term" value="F:oxidoreductase activity"/>
    <property type="evidence" value="ECO:0007669"/>
    <property type="project" value="UniProtKB-KW"/>
</dbReference>
<protein>
    <recommendedName>
        <fullName evidence="5">FAD/NAD(P)-binding domain-containing protein</fullName>
    </recommendedName>
</protein>
<dbReference type="RefSeq" id="XP_024334901.1">
    <property type="nucleotide sequence ID" value="XM_024486951.1"/>
</dbReference>
<feature type="signal peptide" evidence="4">
    <location>
        <begin position="1"/>
        <end position="22"/>
    </location>
</feature>
<evidence type="ECO:0000313" key="6">
    <source>
        <dbReference type="EMBL" id="OSX58107.1"/>
    </source>
</evidence>
<reference evidence="6 7" key="1">
    <citation type="submission" date="2017-04" db="EMBL/GenBank/DDBJ databases">
        <title>Genome Sequence of the Model Brown-Rot Fungus Postia placenta SB12.</title>
        <authorList>
            <consortium name="DOE Joint Genome Institute"/>
            <person name="Gaskell J."/>
            <person name="Kersten P."/>
            <person name="Larrondo L.F."/>
            <person name="Canessa P."/>
            <person name="Martinez D."/>
            <person name="Hibbett D."/>
            <person name="Schmoll M."/>
            <person name="Kubicek C.P."/>
            <person name="Martinez A.T."/>
            <person name="Yadav J."/>
            <person name="Master E."/>
            <person name="Magnuson J.K."/>
            <person name="James T."/>
            <person name="Yaver D."/>
            <person name="Berka R."/>
            <person name="Labutti K."/>
            <person name="Lipzen A."/>
            <person name="Aerts A."/>
            <person name="Barry K."/>
            <person name="Henrissat B."/>
            <person name="Blanchette R."/>
            <person name="Grigoriev I."/>
            <person name="Cullen D."/>
        </authorList>
    </citation>
    <scope>NUCLEOTIDE SEQUENCE [LARGE SCALE GENOMIC DNA]</scope>
    <source>
        <strain evidence="6 7">MAD-698-R-SB12</strain>
    </source>
</reference>
<dbReference type="PRINTS" id="PR00419">
    <property type="entry name" value="ADXRDTASE"/>
</dbReference>
<organism evidence="6 7">
    <name type="scientific">Postia placenta MAD-698-R-SB12</name>
    <dbReference type="NCBI Taxonomy" id="670580"/>
    <lineage>
        <taxon>Eukaryota</taxon>
        <taxon>Fungi</taxon>
        <taxon>Dikarya</taxon>
        <taxon>Basidiomycota</taxon>
        <taxon>Agaricomycotina</taxon>
        <taxon>Agaricomycetes</taxon>
        <taxon>Polyporales</taxon>
        <taxon>Adustoporiaceae</taxon>
        <taxon>Rhodonia</taxon>
    </lineage>
</organism>
<keyword evidence="3" id="KW-0560">Oxidoreductase</keyword>
<dbReference type="STRING" id="670580.A0A1X6MNX5"/>
<evidence type="ECO:0000313" key="7">
    <source>
        <dbReference type="Proteomes" id="UP000194127"/>
    </source>
</evidence>
<dbReference type="SUPFAM" id="SSF51905">
    <property type="entry name" value="FAD/NAD(P)-binding domain"/>
    <property type="match status" value="2"/>
</dbReference>
<evidence type="ECO:0000256" key="3">
    <source>
        <dbReference type="ARBA" id="ARBA00023002"/>
    </source>
</evidence>
<name>A0A1X6MNX5_9APHY</name>
<evidence type="ECO:0000259" key="5">
    <source>
        <dbReference type="Pfam" id="PF07992"/>
    </source>
</evidence>
<dbReference type="InterPro" id="IPR023753">
    <property type="entry name" value="FAD/NAD-binding_dom"/>
</dbReference>
<dbReference type="OrthoDB" id="2915840at2759"/>
<keyword evidence="4" id="KW-0732">Signal</keyword>
<evidence type="ECO:0000256" key="4">
    <source>
        <dbReference type="SAM" id="SignalP"/>
    </source>
</evidence>
<sequence>MAADLTARIAVIGAGCAGLVTAQTLLQDGFTDVEVLTRDPSPGGVWCADRIYPGLFINNVHGEFRFSSLELPPSRDAKAGGGRLSGQDMRLYMEEFSKRFLKGRIRYRTEVLNIKPLPKVPCDESGSRTWFVTVKDLTTHQRRTLEYDKIVLCTGACSQARVPPGLSQEDAAAHGFLGPVIHSSEFGPRREDILRAVKPASESPEDIVLVVGGGKSAQDIAAYLTREGRRVCMVFTVADATFAAPIPYPDFVRRSRQVPICRLLSVFSPHIELRTRLERFMHTSWIGSKIVQATWKLLSWMSFTTLGVPRNSPLRRTRSLFWTLRTNDEGIGLPDGFYDLMRRGKIELIAPARAVSIANDGQGVVLHDKRVIRATAIINATGHASTWDKILDQETIEALGLNKQYTAHTSAEDAHEWDGYITLSDPPPACAEQDQWTMSIYRGIVPLKCLFDRDFAINGGTLTTNNGYVFEVCAHWIASYFRQDPFLRLPKSKEDGRACVERNAAWLRKRYPDAGTFVNESNATDLAFWSWPRLADTLLDDMRVPSARSGGNALTWLFRTIELKEIERLGEERAQLRAQSRDLAVVEA</sequence>
<dbReference type="PANTHER" id="PTHR23023">
    <property type="entry name" value="DIMETHYLANILINE MONOOXYGENASE"/>
    <property type="match status" value="1"/>
</dbReference>
<evidence type="ECO:0000256" key="2">
    <source>
        <dbReference type="ARBA" id="ARBA00022827"/>
    </source>
</evidence>
<dbReference type="GeneID" id="36331900"/>
<keyword evidence="7" id="KW-1185">Reference proteome</keyword>
<feature type="chain" id="PRO_5012078162" description="FAD/NAD(P)-binding domain-containing protein" evidence="4">
    <location>
        <begin position="23"/>
        <end position="588"/>
    </location>
</feature>
<keyword evidence="1" id="KW-0285">Flavoprotein</keyword>
<evidence type="ECO:0000256" key="1">
    <source>
        <dbReference type="ARBA" id="ARBA00022630"/>
    </source>
</evidence>
<keyword evidence="2" id="KW-0274">FAD</keyword>
<dbReference type="InterPro" id="IPR050346">
    <property type="entry name" value="FMO-like"/>
</dbReference>
<dbReference type="Gene3D" id="3.50.50.60">
    <property type="entry name" value="FAD/NAD(P)-binding domain"/>
    <property type="match status" value="2"/>
</dbReference>
<dbReference type="Pfam" id="PF07992">
    <property type="entry name" value="Pyr_redox_2"/>
    <property type="match status" value="1"/>
</dbReference>
<gene>
    <name evidence="6" type="ORF">POSPLADRAFT_1155526</name>
</gene>
<accession>A0A1X6MNX5</accession>
<dbReference type="Proteomes" id="UP000194127">
    <property type="component" value="Unassembled WGS sequence"/>
</dbReference>
<dbReference type="InterPro" id="IPR036188">
    <property type="entry name" value="FAD/NAD-bd_sf"/>
</dbReference>
<feature type="domain" description="FAD/NAD(P)-binding" evidence="5">
    <location>
        <begin position="8"/>
        <end position="234"/>
    </location>
</feature>
<proteinExistence type="predicted"/>